<dbReference type="eggNOG" id="COG3976">
    <property type="taxonomic scope" value="Bacteria"/>
</dbReference>
<evidence type="ECO:0000259" key="1">
    <source>
        <dbReference type="SMART" id="SM00900"/>
    </source>
</evidence>
<evidence type="ECO:0000313" key="2">
    <source>
        <dbReference type="EMBL" id="EFZ36640.1"/>
    </source>
</evidence>
<gene>
    <name evidence="2" type="ORF">HMPREF0663_11553</name>
</gene>
<keyword evidence="3" id="KW-1185">Reference proteome</keyword>
<dbReference type="HOGENOM" id="CLU_155230_0_0_10"/>
<organism evidence="2 3">
    <name type="scientific">Hoylesella oralis ATCC 33269</name>
    <dbReference type="NCBI Taxonomy" id="873533"/>
    <lineage>
        <taxon>Bacteria</taxon>
        <taxon>Pseudomonadati</taxon>
        <taxon>Bacteroidota</taxon>
        <taxon>Bacteroidia</taxon>
        <taxon>Bacteroidales</taxon>
        <taxon>Prevotellaceae</taxon>
        <taxon>Hoylesella</taxon>
    </lineage>
</organism>
<accession>E7RQV2</accession>
<comment type="caution">
    <text evidence="2">The sequence shown here is derived from an EMBL/GenBank/DDBJ whole genome shotgun (WGS) entry which is preliminary data.</text>
</comment>
<feature type="domain" description="FMN-binding" evidence="1">
    <location>
        <begin position="51"/>
        <end position="129"/>
    </location>
</feature>
<name>E7RQV2_9BACT</name>
<dbReference type="GO" id="GO:0010181">
    <property type="term" value="F:FMN binding"/>
    <property type="evidence" value="ECO:0007669"/>
    <property type="project" value="InterPro"/>
</dbReference>
<dbReference type="InterPro" id="IPR007329">
    <property type="entry name" value="FMN-bd"/>
</dbReference>
<reference evidence="2" key="1">
    <citation type="submission" date="2011-01" db="EMBL/GenBank/DDBJ databases">
        <authorList>
            <person name="Muzny D."/>
            <person name="Qin X."/>
            <person name="Buhay C."/>
            <person name="Dugan-Rocha S."/>
            <person name="Ding Y."/>
            <person name="Chen G."/>
            <person name="Hawes A."/>
            <person name="Holder M."/>
            <person name="Jhangiani S."/>
            <person name="Johnson A."/>
            <person name="Khan Z."/>
            <person name="Li Z."/>
            <person name="Liu W."/>
            <person name="Liu X."/>
            <person name="Perez L."/>
            <person name="Shen H."/>
            <person name="Wang Q."/>
            <person name="Watt J."/>
            <person name="Xi L."/>
            <person name="Xin Y."/>
            <person name="Zhou J."/>
            <person name="Deng J."/>
            <person name="Jiang H."/>
            <person name="Liu Y."/>
            <person name="Qu J."/>
            <person name="Song X.-Z."/>
            <person name="Zhang L."/>
            <person name="Villasana D."/>
            <person name="Johnson A."/>
            <person name="Liu J."/>
            <person name="Liyanage D."/>
            <person name="Lorensuhewa L."/>
            <person name="Robinson T."/>
            <person name="Song A."/>
            <person name="Song B.-B."/>
            <person name="Dinh H."/>
            <person name="Thornton R."/>
            <person name="Coyle M."/>
            <person name="Francisco L."/>
            <person name="Jackson L."/>
            <person name="Javaid M."/>
            <person name="Korchina V."/>
            <person name="Kovar C."/>
            <person name="Mata R."/>
            <person name="Mathew T."/>
            <person name="Ngo R."/>
            <person name="Nguyen L."/>
            <person name="Nguyen N."/>
            <person name="Okwuonu G."/>
            <person name="Ongeri F."/>
            <person name="Pham C."/>
            <person name="Simmons D."/>
            <person name="Wilczek-Boney K."/>
            <person name="Hale W."/>
            <person name="Jakkamsetti A."/>
            <person name="Pham P."/>
            <person name="Ruth R."/>
            <person name="San Lucas F."/>
            <person name="Warren J."/>
            <person name="Zhang J."/>
            <person name="Zhao Z."/>
            <person name="Zhou C."/>
            <person name="Zhu D."/>
            <person name="Lee S."/>
            <person name="Bess C."/>
            <person name="Blankenburg K."/>
            <person name="Forbes L."/>
            <person name="Fu Q."/>
            <person name="Gubbala S."/>
            <person name="Hirani K."/>
            <person name="Jayaseelan J.C."/>
            <person name="Lara F."/>
            <person name="Munidasa M."/>
            <person name="Palculict T."/>
            <person name="Patil S."/>
            <person name="Pu L.-L."/>
            <person name="Saada N."/>
            <person name="Tang L."/>
            <person name="Weissenberger G."/>
            <person name="Zhu Y."/>
            <person name="Hemphill L."/>
            <person name="Shang Y."/>
            <person name="Youmans B."/>
            <person name="Ayvaz T."/>
            <person name="Ross M."/>
            <person name="Santibanez J."/>
            <person name="Aqrawi P."/>
            <person name="Gross S."/>
            <person name="Joshi V."/>
            <person name="Fowler G."/>
            <person name="Nazareth L."/>
            <person name="Reid J."/>
            <person name="Worley K."/>
            <person name="Petrosino J."/>
            <person name="Highlander S."/>
            <person name="Gibbs R."/>
        </authorList>
    </citation>
    <scope>NUCLEOTIDE SEQUENCE [LARGE SCALE GENOMIC DNA]</scope>
    <source>
        <strain evidence="2">ATCC 33269</strain>
    </source>
</reference>
<dbReference type="STRING" id="28134.SAMN05444288_2363"/>
<dbReference type="RefSeq" id="WP_004369698.1">
    <property type="nucleotide sequence ID" value="NZ_GL833119.1"/>
</dbReference>
<dbReference type="Pfam" id="PF04205">
    <property type="entry name" value="FMN_bind"/>
    <property type="match status" value="1"/>
</dbReference>
<dbReference type="GO" id="GO:0016020">
    <property type="term" value="C:membrane"/>
    <property type="evidence" value="ECO:0007669"/>
    <property type="project" value="InterPro"/>
</dbReference>
<protein>
    <submittedName>
        <fullName evidence="2">FMN-binding domain protein</fullName>
    </submittedName>
</protein>
<evidence type="ECO:0000313" key="3">
    <source>
        <dbReference type="Proteomes" id="UP000005580"/>
    </source>
</evidence>
<proteinExistence type="predicted"/>
<dbReference type="Proteomes" id="UP000005580">
    <property type="component" value="Unassembled WGS sequence"/>
</dbReference>
<sequence>MDKKTIGMIATVIAVMVVALFVSAMPSDGVISKSDGMTVVNTQLIVKNVKGFQGPTPVKIFISDNKVAKIEPLPNKETPKYFNRAKELLAKYEGVPVNKAVKMDVDAVSGATFSSRGLIKNVQEGLKYYKKHK</sequence>
<dbReference type="SMART" id="SM00900">
    <property type="entry name" value="FMN_bind"/>
    <property type="match status" value="1"/>
</dbReference>
<dbReference type="AlphaFoldDB" id="E7RQV2"/>
<dbReference type="EMBL" id="AEPE02000005">
    <property type="protein sequence ID" value="EFZ36640.1"/>
    <property type="molecule type" value="Genomic_DNA"/>
</dbReference>